<organism evidence="2 3">
    <name type="scientific">Trichosporon asahii var. asahii (strain ATCC 90039 / CBS 2479 / JCM 2466 / KCTC 7840 / NBRC 103889/ NCYC 2677 / UAMH 7654)</name>
    <name type="common">Yeast</name>
    <dbReference type="NCBI Taxonomy" id="1186058"/>
    <lineage>
        <taxon>Eukaryota</taxon>
        <taxon>Fungi</taxon>
        <taxon>Dikarya</taxon>
        <taxon>Basidiomycota</taxon>
        <taxon>Agaricomycotina</taxon>
        <taxon>Tremellomycetes</taxon>
        <taxon>Trichosporonales</taxon>
        <taxon>Trichosporonaceae</taxon>
        <taxon>Trichosporon</taxon>
    </lineage>
</organism>
<dbReference type="AlphaFoldDB" id="J5SUT0"/>
<dbReference type="KEGG" id="tasa:A1Q1_03418"/>
<proteinExistence type="predicted"/>
<dbReference type="HOGENOM" id="CLU_657230_0_0_1"/>
<evidence type="ECO:0000256" key="1">
    <source>
        <dbReference type="SAM" id="MobiDB-lite"/>
    </source>
</evidence>
<dbReference type="VEuPathDB" id="FungiDB:A1Q1_03418"/>
<dbReference type="EMBL" id="ALBS01000233">
    <property type="protein sequence ID" value="EJT47641.1"/>
    <property type="molecule type" value="Genomic_DNA"/>
</dbReference>
<dbReference type="RefSeq" id="XP_014178691.1">
    <property type="nucleotide sequence ID" value="XM_014323216.1"/>
</dbReference>
<sequence length="475" mass="52377">MVDPIPFDIIRRVGEELLDAGSQGTLASLALASHGAFDAVHDVLYARFEITPKSLAALDLSADDETKERRLRCLRHVKHLAVSWLPDDSALNPLHRQLNAGVLVFPRISSLSMGPVALDQLRKWVPSSYMTDLVCPLPLLLELLARHSSPTLFCASFRLCPSDDWKRHQELATQGQYAMCKRLDALGERWPLQTATFHNVLFQVPPALDCTNRYEFAPHVVDAEYKSLREVLAQQAMEARLLRERTQAALAAGNAGVVGVGSRSNSGAVTPRSDDTPGGYASPARRRSTDEERPSLDEIEGGGKGKEKEKFKLLWGHEATLLPGPDWSIRPWQIALAVKGKFPSGSRERHNETLERTKWEAVNVEGGLYLQEREGADDSGMWWDAGNGVGWAEAAYVIKEDVEMGLAQFLAQREGVDDALLAAIRAKISYTDASKGMDCECCGRPWGQADIYGLAGLVSEIVPWERGVTVRSKPT</sequence>
<name>J5SUT0_TRIAS</name>
<feature type="compositionally biased region" description="Low complexity" evidence="1">
    <location>
        <begin position="257"/>
        <end position="269"/>
    </location>
</feature>
<protein>
    <submittedName>
        <fullName evidence="2">Uncharacterized protein</fullName>
    </submittedName>
</protein>
<evidence type="ECO:0000313" key="2">
    <source>
        <dbReference type="EMBL" id="EJT47641.1"/>
    </source>
</evidence>
<feature type="region of interest" description="Disordered" evidence="1">
    <location>
        <begin position="257"/>
        <end position="304"/>
    </location>
</feature>
<reference evidence="2 3" key="1">
    <citation type="journal article" date="2012" name="Eukaryot. Cell">
        <title>Draft genome sequence of CBS 2479, the standard type strain of Trichosporon asahii.</title>
        <authorList>
            <person name="Yang R.Y."/>
            <person name="Li H.T."/>
            <person name="Zhu H."/>
            <person name="Zhou G.P."/>
            <person name="Wang M."/>
            <person name="Wang L."/>
        </authorList>
    </citation>
    <scope>NUCLEOTIDE SEQUENCE [LARGE SCALE GENOMIC DNA]</scope>
    <source>
        <strain evidence="3">ATCC 90039 / CBS 2479 / JCM 2466 / KCTC 7840 / NCYC 2677 / UAMH 7654</strain>
    </source>
</reference>
<feature type="compositionally biased region" description="Basic and acidic residues" evidence="1">
    <location>
        <begin position="287"/>
        <end position="304"/>
    </location>
</feature>
<dbReference type="Proteomes" id="UP000002748">
    <property type="component" value="Unassembled WGS sequence"/>
</dbReference>
<evidence type="ECO:0000313" key="3">
    <source>
        <dbReference type="Proteomes" id="UP000002748"/>
    </source>
</evidence>
<dbReference type="OrthoDB" id="2569399at2759"/>
<dbReference type="GeneID" id="25986931"/>
<gene>
    <name evidence="2" type="ORF">A1Q1_03418</name>
</gene>
<comment type="caution">
    <text evidence="2">The sequence shown here is derived from an EMBL/GenBank/DDBJ whole genome shotgun (WGS) entry which is preliminary data.</text>
</comment>
<accession>J5SUT0</accession>